<keyword evidence="1 8" id="KW-0121">Carboxypeptidase</keyword>
<feature type="active site" description="Proton donor/acceptor" evidence="10">
    <location>
        <position position="265"/>
    </location>
</feature>
<dbReference type="Gene3D" id="1.10.1370.30">
    <property type="match status" value="1"/>
</dbReference>
<keyword evidence="4 8" id="KW-0378">Hydrolase</keyword>
<dbReference type="PANTHER" id="PTHR34217:SF1">
    <property type="entry name" value="CARBOXYPEPTIDASE 1"/>
    <property type="match status" value="1"/>
</dbReference>
<proteinExistence type="inferred from homology"/>
<comment type="similarity">
    <text evidence="7 8">Belongs to the peptidase M32 family.</text>
</comment>
<evidence type="ECO:0000256" key="2">
    <source>
        <dbReference type="ARBA" id="ARBA00022670"/>
    </source>
</evidence>
<comment type="catalytic activity">
    <reaction evidence="6 8">
        <text>Release of a C-terminal amino acid with broad specificity, except for -Pro.</text>
        <dbReference type="EC" id="3.4.17.19"/>
    </reaction>
</comment>
<evidence type="ECO:0000256" key="4">
    <source>
        <dbReference type="ARBA" id="ARBA00022801"/>
    </source>
</evidence>
<evidence type="ECO:0000313" key="12">
    <source>
        <dbReference type="Proteomes" id="UP000675284"/>
    </source>
</evidence>
<dbReference type="CDD" id="cd06460">
    <property type="entry name" value="M32_Taq"/>
    <property type="match status" value="1"/>
</dbReference>
<organism evidence="11 12">
    <name type="scientific">Virgibacillus salarius</name>
    <dbReference type="NCBI Taxonomy" id="447199"/>
    <lineage>
        <taxon>Bacteria</taxon>
        <taxon>Bacillati</taxon>
        <taxon>Bacillota</taxon>
        <taxon>Bacilli</taxon>
        <taxon>Bacillales</taxon>
        <taxon>Bacillaceae</taxon>
        <taxon>Virgibacillus</taxon>
    </lineage>
</organism>
<gene>
    <name evidence="11" type="ORF">KCX74_11040</name>
</gene>
<comment type="cofactor">
    <cofactor evidence="9">
        <name>Zn(2+)</name>
        <dbReference type="ChEBI" id="CHEBI:29105"/>
    </cofactor>
    <text evidence="9">Binds 1 zinc ion per subunit.</text>
</comment>
<dbReference type="PRINTS" id="PR00998">
    <property type="entry name" value="CRBOXYPTASET"/>
</dbReference>
<dbReference type="GO" id="GO:0006508">
    <property type="term" value="P:proteolysis"/>
    <property type="evidence" value="ECO:0007669"/>
    <property type="project" value="UniProtKB-UniRule"/>
</dbReference>
<evidence type="ECO:0000256" key="1">
    <source>
        <dbReference type="ARBA" id="ARBA00022645"/>
    </source>
</evidence>
<comment type="function">
    <text evidence="8">Broad specificity carboxypetidase that releases amino acids sequentially from the C-terminus, including neutral, aromatic, polar and basic residues.</text>
</comment>
<evidence type="ECO:0000256" key="3">
    <source>
        <dbReference type="ARBA" id="ARBA00022723"/>
    </source>
</evidence>
<keyword evidence="5 8" id="KW-0482">Metalloprotease</keyword>
<keyword evidence="12" id="KW-1185">Reference proteome</keyword>
<reference evidence="11" key="1">
    <citation type="submission" date="2021-04" db="EMBL/GenBank/DDBJ databases">
        <title>Isolation and polyphasic classification of algal microorganism.</title>
        <authorList>
            <person name="Wang S."/>
        </authorList>
    </citation>
    <scope>NUCLEOTIDE SEQUENCE</scope>
    <source>
        <strain evidence="11">720a</strain>
    </source>
</reference>
<dbReference type="GO" id="GO:0008270">
    <property type="term" value="F:zinc ion binding"/>
    <property type="evidence" value="ECO:0007669"/>
    <property type="project" value="UniProtKB-ARBA"/>
</dbReference>
<evidence type="ECO:0000256" key="10">
    <source>
        <dbReference type="PIRSR" id="PIRSR006615-2"/>
    </source>
</evidence>
<evidence type="ECO:0000256" key="9">
    <source>
        <dbReference type="PIRSR" id="PIRSR006615-1"/>
    </source>
</evidence>
<evidence type="ECO:0000313" key="11">
    <source>
        <dbReference type="EMBL" id="MBR7796573.1"/>
    </source>
</evidence>
<keyword evidence="3 8" id="KW-0479">Metal-binding</keyword>
<name>A0A941DYL7_9BACI</name>
<evidence type="ECO:0000256" key="5">
    <source>
        <dbReference type="ARBA" id="ARBA00023049"/>
    </source>
</evidence>
<dbReference type="EC" id="3.4.17.19" evidence="8"/>
<dbReference type="Proteomes" id="UP000675284">
    <property type="component" value="Unassembled WGS sequence"/>
</dbReference>
<comment type="caution">
    <text evidence="11">The sequence shown here is derived from an EMBL/GenBank/DDBJ whole genome shotgun (WGS) entry which is preliminary data.</text>
</comment>
<dbReference type="Pfam" id="PF02074">
    <property type="entry name" value="Peptidase_M32"/>
    <property type="match status" value="1"/>
</dbReference>
<dbReference type="PANTHER" id="PTHR34217">
    <property type="entry name" value="METAL-DEPENDENT CARBOXYPEPTIDASE"/>
    <property type="match status" value="1"/>
</dbReference>
<feature type="binding site" evidence="9">
    <location>
        <position position="294"/>
    </location>
    <ligand>
        <name>Zn(2+)</name>
        <dbReference type="ChEBI" id="CHEBI:29105"/>
        <note>catalytic</note>
    </ligand>
</feature>
<dbReference type="InterPro" id="IPR001333">
    <property type="entry name" value="Peptidase_M32_Taq"/>
</dbReference>
<dbReference type="PIRSF" id="PIRSF006615">
    <property type="entry name" value="Zn_crbxpep_Taq"/>
    <property type="match status" value="1"/>
</dbReference>
<keyword evidence="2 8" id="KW-0645">Protease</keyword>
<dbReference type="SUPFAM" id="SSF55486">
    <property type="entry name" value="Metalloproteases ('zincins'), catalytic domain"/>
    <property type="match status" value="1"/>
</dbReference>
<protein>
    <recommendedName>
        <fullName evidence="8">Metal-dependent carboxypeptidase</fullName>
        <ecNumber evidence="8">3.4.17.19</ecNumber>
    </recommendedName>
</protein>
<evidence type="ECO:0000256" key="6">
    <source>
        <dbReference type="ARBA" id="ARBA00052755"/>
    </source>
</evidence>
<dbReference type="GO" id="GO:0004181">
    <property type="term" value="F:metallocarboxypeptidase activity"/>
    <property type="evidence" value="ECO:0007669"/>
    <property type="project" value="UniProtKB-UniRule"/>
</dbReference>
<sequence>MTTINTVEKDFRHYLREISAYNESLMLIHWDMRTKIPNHGVEQRSEVAGFLGEKIHKLETSDKMKHFIDALKNDTTDPILKRTVEVCEENYERNRKIPHELYREFIMTQSKSEAVWQEARQNDDFQLFQPYLEKLVDYNKQFATYWGYEHNIYDALLHNFEPGVTTTMLDEVFPALRTSLVSLLDQIKASPVKPDTDVLQAHFPKNDQEAFTKIILKQMGYDFQSGRLDETIHPFAIALNRNDVRITTRYDENDFRMAIFGTIHEGGHALYEQNIAESLMNTPLATGTSMGIHESQSLFWENFIARSHTFWEANYQEFQSYAPQHFRDVELDQFFRAVNEVKPSFIRIEADELTYSLHIMVRYELEKALINGEINVQDLPKLWNEKMVAYLGINPPTNREGVLQDIHWAGGDFGYFPSYALGYMYAAQLNHTLRSEVNVDEIIMTGDCRRIKQWLSEAVHQHGKMKKPLEIIKDVTNEGLNPDYLVRYLKQKYAAIYQFN</sequence>
<dbReference type="EMBL" id="JAGSOT010000029">
    <property type="protein sequence ID" value="MBR7796573.1"/>
    <property type="molecule type" value="Genomic_DNA"/>
</dbReference>
<dbReference type="RefSeq" id="WP_026681943.1">
    <property type="nucleotide sequence ID" value="NZ_BAAACY010000133.1"/>
</dbReference>
<evidence type="ECO:0000256" key="8">
    <source>
        <dbReference type="PIRNR" id="PIRNR006615"/>
    </source>
</evidence>
<feature type="binding site" evidence="9">
    <location>
        <position position="268"/>
    </location>
    <ligand>
        <name>Zn(2+)</name>
        <dbReference type="ChEBI" id="CHEBI:29105"/>
        <note>catalytic</note>
    </ligand>
</feature>
<evidence type="ECO:0000256" key="7">
    <source>
        <dbReference type="ARBA" id="ARBA00061580"/>
    </source>
</evidence>
<dbReference type="FunFam" id="1.10.1370.30:FF:000003">
    <property type="entry name" value="Thermostable carboxypeptidase 1"/>
    <property type="match status" value="1"/>
</dbReference>
<feature type="binding site" evidence="9">
    <location>
        <position position="264"/>
    </location>
    <ligand>
        <name>Zn(2+)</name>
        <dbReference type="ChEBI" id="CHEBI:29105"/>
        <note>catalytic</note>
    </ligand>
</feature>
<dbReference type="PROSITE" id="PS52034">
    <property type="entry name" value="PEPTIDASE_M32"/>
    <property type="match status" value="1"/>
</dbReference>
<dbReference type="AlphaFoldDB" id="A0A941DYL7"/>
<keyword evidence="9" id="KW-0862">Zinc</keyword>
<accession>A0A941DYL7</accession>